<dbReference type="EMBL" id="GBRH01188973">
    <property type="protein sequence ID" value="JAE08923.1"/>
    <property type="molecule type" value="Transcribed_RNA"/>
</dbReference>
<proteinExistence type="predicted"/>
<sequence length="50" mass="5846">MTHVMIQSLSGQTIPSSVPTSNFLLKDKQFQIFIFDILFAKRLKNMMMHM</sequence>
<accession>A0A0A9FKW2</accession>
<dbReference type="AlphaFoldDB" id="A0A0A9FKW2"/>
<organism evidence="1">
    <name type="scientific">Arundo donax</name>
    <name type="common">Giant reed</name>
    <name type="synonym">Donax arundinaceus</name>
    <dbReference type="NCBI Taxonomy" id="35708"/>
    <lineage>
        <taxon>Eukaryota</taxon>
        <taxon>Viridiplantae</taxon>
        <taxon>Streptophyta</taxon>
        <taxon>Embryophyta</taxon>
        <taxon>Tracheophyta</taxon>
        <taxon>Spermatophyta</taxon>
        <taxon>Magnoliopsida</taxon>
        <taxon>Liliopsida</taxon>
        <taxon>Poales</taxon>
        <taxon>Poaceae</taxon>
        <taxon>PACMAD clade</taxon>
        <taxon>Arundinoideae</taxon>
        <taxon>Arundineae</taxon>
        <taxon>Arundo</taxon>
    </lineage>
</organism>
<reference evidence="1" key="1">
    <citation type="submission" date="2014-09" db="EMBL/GenBank/DDBJ databases">
        <authorList>
            <person name="Magalhaes I.L.F."/>
            <person name="Oliveira U."/>
            <person name="Santos F.R."/>
            <person name="Vidigal T.H.D.A."/>
            <person name="Brescovit A.D."/>
            <person name="Santos A.J."/>
        </authorList>
    </citation>
    <scope>NUCLEOTIDE SEQUENCE</scope>
    <source>
        <tissue evidence="1">Shoot tissue taken approximately 20 cm above the soil surface</tissue>
    </source>
</reference>
<reference evidence="1" key="2">
    <citation type="journal article" date="2015" name="Data Brief">
        <title>Shoot transcriptome of the giant reed, Arundo donax.</title>
        <authorList>
            <person name="Barrero R.A."/>
            <person name="Guerrero F.D."/>
            <person name="Moolhuijzen P."/>
            <person name="Goolsby J.A."/>
            <person name="Tidwell J."/>
            <person name="Bellgard S.E."/>
            <person name="Bellgard M.I."/>
        </authorList>
    </citation>
    <scope>NUCLEOTIDE SEQUENCE</scope>
    <source>
        <tissue evidence="1">Shoot tissue taken approximately 20 cm above the soil surface</tissue>
    </source>
</reference>
<protein>
    <submittedName>
        <fullName evidence="1">Uncharacterized protein</fullName>
    </submittedName>
</protein>
<evidence type="ECO:0000313" key="1">
    <source>
        <dbReference type="EMBL" id="JAE08923.1"/>
    </source>
</evidence>
<name>A0A0A9FKW2_ARUDO</name>